<dbReference type="EMBL" id="CP036279">
    <property type="protein sequence ID" value="QDU62489.1"/>
    <property type="molecule type" value="Genomic_DNA"/>
</dbReference>
<dbReference type="AlphaFoldDB" id="A0A518B689"/>
<name>A0A518B689_9BACT</name>
<organism evidence="2 3">
    <name type="scientific">Kolteria novifilia</name>
    <dbReference type="NCBI Taxonomy" id="2527975"/>
    <lineage>
        <taxon>Bacteria</taxon>
        <taxon>Pseudomonadati</taxon>
        <taxon>Planctomycetota</taxon>
        <taxon>Planctomycetia</taxon>
        <taxon>Kolteriales</taxon>
        <taxon>Kolteriaceae</taxon>
        <taxon>Kolteria</taxon>
    </lineage>
</organism>
<keyword evidence="3" id="KW-1185">Reference proteome</keyword>
<dbReference type="InterPro" id="IPR046235">
    <property type="entry name" value="DUF6268"/>
</dbReference>
<dbReference type="Proteomes" id="UP000317093">
    <property type="component" value="Chromosome"/>
</dbReference>
<feature type="domain" description="DUF6268" evidence="1">
    <location>
        <begin position="160"/>
        <end position="304"/>
    </location>
</feature>
<dbReference type="OrthoDB" id="249490at2"/>
<accession>A0A518B689</accession>
<evidence type="ECO:0000313" key="2">
    <source>
        <dbReference type="EMBL" id="QDU62489.1"/>
    </source>
</evidence>
<reference evidence="2 3" key="1">
    <citation type="submission" date="2019-02" db="EMBL/GenBank/DDBJ databases">
        <title>Deep-cultivation of Planctomycetes and their phenomic and genomic characterization uncovers novel biology.</title>
        <authorList>
            <person name="Wiegand S."/>
            <person name="Jogler M."/>
            <person name="Boedeker C."/>
            <person name="Pinto D."/>
            <person name="Vollmers J."/>
            <person name="Rivas-Marin E."/>
            <person name="Kohn T."/>
            <person name="Peeters S.H."/>
            <person name="Heuer A."/>
            <person name="Rast P."/>
            <person name="Oberbeckmann S."/>
            <person name="Bunk B."/>
            <person name="Jeske O."/>
            <person name="Meyerdierks A."/>
            <person name="Storesund J.E."/>
            <person name="Kallscheuer N."/>
            <person name="Luecker S."/>
            <person name="Lage O.M."/>
            <person name="Pohl T."/>
            <person name="Merkel B.J."/>
            <person name="Hornburger P."/>
            <person name="Mueller R.-W."/>
            <person name="Bruemmer F."/>
            <person name="Labrenz M."/>
            <person name="Spormann A.M."/>
            <person name="Op den Camp H."/>
            <person name="Overmann J."/>
            <person name="Amann R."/>
            <person name="Jetten M.S.M."/>
            <person name="Mascher T."/>
            <person name="Medema M.H."/>
            <person name="Devos D.P."/>
            <person name="Kaster A.-K."/>
            <person name="Ovreas L."/>
            <person name="Rohde M."/>
            <person name="Galperin M.Y."/>
            <person name="Jogler C."/>
        </authorList>
    </citation>
    <scope>NUCLEOTIDE SEQUENCE [LARGE SCALE GENOMIC DNA]</scope>
    <source>
        <strain evidence="2 3">Pan216</strain>
    </source>
</reference>
<evidence type="ECO:0000259" key="1">
    <source>
        <dbReference type="Pfam" id="PF19783"/>
    </source>
</evidence>
<dbReference type="Pfam" id="PF19783">
    <property type="entry name" value="DUF6268"/>
    <property type="match status" value="1"/>
</dbReference>
<proteinExistence type="predicted"/>
<gene>
    <name evidence="2" type="ORF">Pan216_33560</name>
</gene>
<dbReference type="RefSeq" id="WP_145259285.1">
    <property type="nucleotide sequence ID" value="NZ_CP036279.1"/>
</dbReference>
<evidence type="ECO:0000313" key="3">
    <source>
        <dbReference type="Proteomes" id="UP000317093"/>
    </source>
</evidence>
<dbReference type="KEGG" id="knv:Pan216_33560"/>
<protein>
    <recommendedName>
        <fullName evidence="1">DUF6268 domain-containing protein</fullName>
    </recommendedName>
</protein>
<sequence>MRSLLLPPPRRSRVAGFVALLLVAIGVRSAIAEGVDKDSSDRAMGNPDAVSAYKTADRAAPVMDGAGDGLRNATLQNPEEFGPLDETPPMTVAPGGRRKFRPSATFDVEGEPTVNGFSYGTMRTSTRLPLPIKVPGKGPPIMLSPKFSVATFDAPTGVDLPSDVYDISLGISLMRPIGQRWMLMLAVQPNLVTDFHNTSGDAWRVGGMAIGTLNHSEQWKFSVGAIITGREDIPALPAVGAIWTPSPRFRADLIFPRPRLSYRILENGERAQWLFLSGGLGGGTWAFRESDGDNNVFSYRELRFTAGWESAPGGQNPSPFASGGLRYFFEAGYVFDRRIEYDHTLPDFNADGGAVLSAGLRF</sequence>